<dbReference type="EMBL" id="JBBPBM010000001">
    <property type="protein sequence ID" value="KAK8602540.1"/>
    <property type="molecule type" value="Genomic_DNA"/>
</dbReference>
<gene>
    <name evidence="1" type="ORF">V6N12_052346</name>
</gene>
<sequence length="108" mass="12020">MMNNLLRFYFKGTRCISGMMVEMSKLFSMTVSGMRHAPARPVNVSGIVLTFSRSDPFGMAATLLNQAYSINTSFKVLDKVQSMVKHGKSMAEKIIEKSKNFNGTTKEA</sequence>
<evidence type="ECO:0000313" key="2">
    <source>
        <dbReference type="Proteomes" id="UP001472677"/>
    </source>
</evidence>
<dbReference type="Proteomes" id="UP001472677">
    <property type="component" value="Unassembled WGS sequence"/>
</dbReference>
<proteinExistence type="predicted"/>
<name>A0ABR2GIJ8_9ROSI</name>
<accession>A0ABR2GIJ8</accession>
<comment type="caution">
    <text evidence="1">The sequence shown here is derived from an EMBL/GenBank/DDBJ whole genome shotgun (WGS) entry which is preliminary data.</text>
</comment>
<evidence type="ECO:0000313" key="1">
    <source>
        <dbReference type="EMBL" id="KAK8602540.1"/>
    </source>
</evidence>
<protein>
    <submittedName>
        <fullName evidence="1">Uncharacterized protein</fullName>
    </submittedName>
</protein>
<organism evidence="1 2">
    <name type="scientific">Hibiscus sabdariffa</name>
    <name type="common">roselle</name>
    <dbReference type="NCBI Taxonomy" id="183260"/>
    <lineage>
        <taxon>Eukaryota</taxon>
        <taxon>Viridiplantae</taxon>
        <taxon>Streptophyta</taxon>
        <taxon>Embryophyta</taxon>
        <taxon>Tracheophyta</taxon>
        <taxon>Spermatophyta</taxon>
        <taxon>Magnoliopsida</taxon>
        <taxon>eudicotyledons</taxon>
        <taxon>Gunneridae</taxon>
        <taxon>Pentapetalae</taxon>
        <taxon>rosids</taxon>
        <taxon>malvids</taxon>
        <taxon>Malvales</taxon>
        <taxon>Malvaceae</taxon>
        <taxon>Malvoideae</taxon>
        <taxon>Hibiscus</taxon>
    </lineage>
</organism>
<reference evidence="1 2" key="1">
    <citation type="journal article" date="2024" name="G3 (Bethesda)">
        <title>Genome assembly of Hibiscus sabdariffa L. provides insights into metabolisms of medicinal natural products.</title>
        <authorList>
            <person name="Kim T."/>
        </authorList>
    </citation>
    <scope>NUCLEOTIDE SEQUENCE [LARGE SCALE GENOMIC DNA]</scope>
    <source>
        <strain evidence="1">TK-2024</strain>
        <tissue evidence="1">Old leaves</tissue>
    </source>
</reference>
<keyword evidence="2" id="KW-1185">Reference proteome</keyword>